<organism evidence="2 3">
    <name type="scientific">Actinomycetospora cinnamomea</name>
    <dbReference type="NCBI Taxonomy" id="663609"/>
    <lineage>
        <taxon>Bacteria</taxon>
        <taxon>Bacillati</taxon>
        <taxon>Actinomycetota</taxon>
        <taxon>Actinomycetes</taxon>
        <taxon>Pseudonocardiales</taxon>
        <taxon>Pseudonocardiaceae</taxon>
        <taxon>Actinomycetospora</taxon>
    </lineage>
</organism>
<name>A0A2U1EXD5_9PSEU</name>
<feature type="compositionally biased region" description="Basic and acidic residues" evidence="1">
    <location>
        <begin position="103"/>
        <end position="120"/>
    </location>
</feature>
<keyword evidence="3" id="KW-1185">Reference proteome</keyword>
<protein>
    <submittedName>
        <fullName evidence="2">Uncharacterized protein</fullName>
    </submittedName>
</protein>
<dbReference type="Proteomes" id="UP000245639">
    <property type="component" value="Unassembled WGS sequence"/>
</dbReference>
<sequence>MRGAPLPARRSQALGAREAHGLEPSMYAELSEDPVRMGADGVHGESELLGQLARRVALDETSQYLELADCERGEAPRRLFGAGHVGAEGLENPRELARRIDRRTAVDRHHGVDQCRDPAARQEPSMSTRPRRGDSRGVVTLGSDRDDTDGGA</sequence>
<feature type="region of interest" description="Disordered" evidence="1">
    <location>
        <begin position="1"/>
        <end position="20"/>
    </location>
</feature>
<accession>A0A2U1EXD5</accession>
<evidence type="ECO:0000313" key="3">
    <source>
        <dbReference type="Proteomes" id="UP000245639"/>
    </source>
</evidence>
<evidence type="ECO:0000313" key="2">
    <source>
        <dbReference type="EMBL" id="PVZ04588.1"/>
    </source>
</evidence>
<evidence type="ECO:0000256" key="1">
    <source>
        <dbReference type="SAM" id="MobiDB-lite"/>
    </source>
</evidence>
<gene>
    <name evidence="2" type="ORF">C8D89_11741</name>
</gene>
<feature type="region of interest" description="Disordered" evidence="1">
    <location>
        <begin position="103"/>
        <end position="152"/>
    </location>
</feature>
<reference evidence="2 3" key="1">
    <citation type="submission" date="2018-04" db="EMBL/GenBank/DDBJ databases">
        <title>Genomic Encyclopedia of Type Strains, Phase IV (KMG-IV): sequencing the most valuable type-strain genomes for metagenomic binning, comparative biology and taxonomic classification.</title>
        <authorList>
            <person name="Goeker M."/>
        </authorList>
    </citation>
    <scope>NUCLEOTIDE SEQUENCE [LARGE SCALE GENOMIC DNA]</scope>
    <source>
        <strain evidence="2 3">DSM 45771</strain>
    </source>
</reference>
<dbReference type="AlphaFoldDB" id="A0A2U1EXD5"/>
<comment type="caution">
    <text evidence="2">The sequence shown here is derived from an EMBL/GenBank/DDBJ whole genome shotgun (WGS) entry which is preliminary data.</text>
</comment>
<proteinExistence type="predicted"/>
<dbReference type="EMBL" id="QEKW01000017">
    <property type="protein sequence ID" value="PVZ04588.1"/>
    <property type="molecule type" value="Genomic_DNA"/>
</dbReference>